<organism evidence="1 2">
    <name type="scientific">Henosepilachna vigintioctopunctata</name>
    <dbReference type="NCBI Taxonomy" id="420089"/>
    <lineage>
        <taxon>Eukaryota</taxon>
        <taxon>Metazoa</taxon>
        <taxon>Ecdysozoa</taxon>
        <taxon>Arthropoda</taxon>
        <taxon>Hexapoda</taxon>
        <taxon>Insecta</taxon>
        <taxon>Pterygota</taxon>
        <taxon>Neoptera</taxon>
        <taxon>Endopterygota</taxon>
        <taxon>Coleoptera</taxon>
        <taxon>Polyphaga</taxon>
        <taxon>Cucujiformia</taxon>
        <taxon>Coccinelloidea</taxon>
        <taxon>Coccinellidae</taxon>
        <taxon>Epilachninae</taxon>
        <taxon>Epilachnini</taxon>
        <taxon>Henosepilachna</taxon>
    </lineage>
</organism>
<proteinExistence type="predicted"/>
<reference evidence="1 2" key="1">
    <citation type="submission" date="2023-03" db="EMBL/GenBank/DDBJ databases">
        <title>Genome insight into feeding habits of ladybird beetles.</title>
        <authorList>
            <person name="Li H.-S."/>
            <person name="Huang Y.-H."/>
            <person name="Pang H."/>
        </authorList>
    </citation>
    <scope>NUCLEOTIDE SEQUENCE [LARGE SCALE GENOMIC DNA]</scope>
    <source>
        <strain evidence="1">SYSU_2023b</strain>
        <tissue evidence="1">Whole body</tissue>
    </source>
</reference>
<evidence type="ECO:0000313" key="1">
    <source>
        <dbReference type="EMBL" id="KAK9886544.1"/>
    </source>
</evidence>
<dbReference type="Proteomes" id="UP001431783">
    <property type="component" value="Unassembled WGS sequence"/>
</dbReference>
<name>A0AAW1V3U5_9CUCU</name>
<sequence>MIKRVFELKEEIATFLEENQHEDVHLWNNEEFIVEIAYMVEIFGKLSSLNKTMQRPQMHSLVQKDKLYARKSKYFVVFSDRNKEKNNESKMPFKFKKEGLRREIPKDLILRAIEEVSKGSKIKTTADNIKSLDQVCNGTLRYPKIL</sequence>
<accession>A0AAW1V3U5</accession>
<comment type="caution">
    <text evidence="1">The sequence shown here is derived from an EMBL/GenBank/DDBJ whole genome shotgun (WGS) entry which is preliminary data.</text>
</comment>
<evidence type="ECO:0000313" key="2">
    <source>
        <dbReference type="Proteomes" id="UP001431783"/>
    </source>
</evidence>
<keyword evidence="2" id="KW-1185">Reference proteome</keyword>
<dbReference type="AlphaFoldDB" id="A0AAW1V3U5"/>
<protein>
    <submittedName>
        <fullName evidence="1">Uncharacterized protein</fullName>
    </submittedName>
</protein>
<dbReference type="EMBL" id="JARQZJ010000100">
    <property type="protein sequence ID" value="KAK9886544.1"/>
    <property type="molecule type" value="Genomic_DNA"/>
</dbReference>
<gene>
    <name evidence="1" type="ORF">WA026_016819</name>
</gene>